<dbReference type="Proteomes" id="UP000299102">
    <property type="component" value="Unassembled WGS sequence"/>
</dbReference>
<comment type="caution">
    <text evidence="1">The sequence shown here is derived from an EMBL/GenBank/DDBJ whole genome shotgun (WGS) entry which is preliminary data.</text>
</comment>
<protein>
    <submittedName>
        <fullName evidence="1">Uncharacterized protein</fullName>
    </submittedName>
</protein>
<evidence type="ECO:0000313" key="2">
    <source>
        <dbReference type="Proteomes" id="UP000299102"/>
    </source>
</evidence>
<dbReference type="AlphaFoldDB" id="A0A4C1TXG6"/>
<reference evidence="1 2" key="1">
    <citation type="journal article" date="2019" name="Commun. Biol.">
        <title>The bagworm genome reveals a unique fibroin gene that provides high tensile strength.</title>
        <authorList>
            <person name="Kono N."/>
            <person name="Nakamura H."/>
            <person name="Ohtoshi R."/>
            <person name="Tomita M."/>
            <person name="Numata K."/>
            <person name="Arakawa K."/>
        </authorList>
    </citation>
    <scope>NUCLEOTIDE SEQUENCE [LARGE SCALE GENOMIC DNA]</scope>
</reference>
<evidence type="ECO:0000313" key="1">
    <source>
        <dbReference type="EMBL" id="GBP18751.1"/>
    </source>
</evidence>
<organism evidence="1 2">
    <name type="scientific">Eumeta variegata</name>
    <name type="common">Bagworm moth</name>
    <name type="synonym">Eumeta japonica</name>
    <dbReference type="NCBI Taxonomy" id="151549"/>
    <lineage>
        <taxon>Eukaryota</taxon>
        <taxon>Metazoa</taxon>
        <taxon>Ecdysozoa</taxon>
        <taxon>Arthropoda</taxon>
        <taxon>Hexapoda</taxon>
        <taxon>Insecta</taxon>
        <taxon>Pterygota</taxon>
        <taxon>Neoptera</taxon>
        <taxon>Endopterygota</taxon>
        <taxon>Lepidoptera</taxon>
        <taxon>Glossata</taxon>
        <taxon>Ditrysia</taxon>
        <taxon>Tineoidea</taxon>
        <taxon>Psychidae</taxon>
        <taxon>Oiketicinae</taxon>
        <taxon>Eumeta</taxon>
    </lineage>
</organism>
<keyword evidence="2" id="KW-1185">Reference proteome</keyword>
<sequence>MPFDVCHQFEELSTPARVQVKLMTVVSITTSATDDRRLNLFCKSKSSGARATVLIQRKGLKEDACGGATAGSGLSSLMRVDVMQANILQSRWSPPPMNTRNPRRVTNQCVAGHLDGNKISYGDQSDLGDCTTGTLAYWRIVARSRYERSVAERIRRSAERRFINLKTLRSCQTGDKQTTAPAPARVTLR</sequence>
<gene>
    <name evidence="1" type="ORF">EVAR_8579_1</name>
</gene>
<accession>A0A4C1TXG6</accession>
<proteinExistence type="predicted"/>
<name>A0A4C1TXG6_EUMVA</name>
<dbReference type="EMBL" id="BGZK01000100">
    <property type="protein sequence ID" value="GBP18751.1"/>
    <property type="molecule type" value="Genomic_DNA"/>
</dbReference>